<keyword evidence="4 6" id="KW-0460">Magnesium</keyword>
<dbReference type="GO" id="GO:0008311">
    <property type="term" value="F:double-stranded DNA 3'-5' DNA exonuclease activity"/>
    <property type="evidence" value="ECO:0007669"/>
    <property type="project" value="TreeGrafter"/>
</dbReference>
<feature type="domain" description="Endonuclease/exonuclease/phosphatase" evidence="8">
    <location>
        <begin position="5"/>
        <end position="245"/>
    </location>
</feature>
<evidence type="ECO:0000256" key="3">
    <source>
        <dbReference type="ARBA" id="ARBA00022801"/>
    </source>
</evidence>
<comment type="cofactor">
    <cofactor evidence="6">
        <name>Mg(2+)</name>
        <dbReference type="ChEBI" id="CHEBI:18420"/>
    </cofactor>
    <cofactor evidence="6">
        <name>Mn(2+)</name>
        <dbReference type="ChEBI" id="CHEBI:29035"/>
    </cofactor>
    <text evidence="6">Probably binds two magnesium or manganese ions per subunit.</text>
</comment>
<evidence type="ECO:0000256" key="4">
    <source>
        <dbReference type="ARBA" id="ARBA00022842"/>
    </source>
</evidence>
<dbReference type="PANTHER" id="PTHR22748">
    <property type="entry name" value="AP ENDONUCLEASE"/>
    <property type="match status" value="1"/>
</dbReference>
<dbReference type="InterPro" id="IPR020847">
    <property type="entry name" value="AP_endonuclease_F1_BS"/>
</dbReference>
<keyword evidence="10" id="KW-1185">Reference proteome</keyword>
<dbReference type="STRING" id="206665.SAMN04488516_101387"/>
<dbReference type="PANTHER" id="PTHR22748:SF6">
    <property type="entry name" value="DNA-(APURINIC OR APYRIMIDINIC SITE) ENDONUCLEASE"/>
    <property type="match status" value="1"/>
</dbReference>
<dbReference type="InterPro" id="IPR005135">
    <property type="entry name" value="Endo/exonuclease/phosphatase"/>
</dbReference>
<evidence type="ECO:0000313" key="10">
    <source>
        <dbReference type="Proteomes" id="UP000199602"/>
    </source>
</evidence>
<dbReference type="PROSITE" id="PS51435">
    <property type="entry name" value="AP_NUCLEASE_F1_4"/>
    <property type="match status" value="1"/>
</dbReference>
<evidence type="ECO:0000256" key="1">
    <source>
        <dbReference type="ARBA" id="ARBA00007092"/>
    </source>
</evidence>
<protein>
    <submittedName>
        <fullName evidence="9">Exodeoxyribonuclease-3</fullName>
    </submittedName>
</protein>
<evidence type="ECO:0000259" key="8">
    <source>
        <dbReference type="Pfam" id="PF03372"/>
    </source>
</evidence>
<dbReference type="GO" id="GO:0003906">
    <property type="term" value="F:DNA-(apurinic or apyrimidinic site) endonuclease activity"/>
    <property type="evidence" value="ECO:0007669"/>
    <property type="project" value="TreeGrafter"/>
</dbReference>
<organism evidence="9 10">
    <name type="scientific">Desulfonauticus submarinus</name>
    <dbReference type="NCBI Taxonomy" id="206665"/>
    <lineage>
        <taxon>Bacteria</taxon>
        <taxon>Pseudomonadati</taxon>
        <taxon>Thermodesulfobacteriota</taxon>
        <taxon>Desulfovibrionia</taxon>
        <taxon>Desulfovibrionales</taxon>
        <taxon>Desulfonauticaceae</taxon>
        <taxon>Desulfonauticus</taxon>
    </lineage>
</organism>
<feature type="binding site" evidence="6">
    <location>
        <position position="7"/>
    </location>
    <ligand>
        <name>Mg(2+)</name>
        <dbReference type="ChEBI" id="CHEBI:18420"/>
        <label>1</label>
    </ligand>
</feature>
<dbReference type="AlphaFoldDB" id="A0A1H0AES0"/>
<dbReference type="Proteomes" id="UP000199602">
    <property type="component" value="Unassembled WGS sequence"/>
</dbReference>
<feature type="binding site" evidence="6">
    <location>
        <position position="245"/>
    </location>
    <ligand>
        <name>Mg(2+)</name>
        <dbReference type="ChEBI" id="CHEBI:18420"/>
        <label>1</label>
    </ligand>
</feature>
<dbReference type="GO" id="GO:0006284">
    <property type="term" value="P:base-excision repair"/>
    <property type="evidence" value="ECO:0007669"/>
    <property type="project" value="TreeGrafter"/>
</dbReference>
<accession>A0A1H0AES0</accession>
<evidence type="ECO:0000256" key="6">
    <source>
        <dbReference type="PIRSR" id="PIRSR604808-2"/>
    </source>
</evidence>
<feature type="active site" description="Proton acceptor" evidence="5">
    <location>
        <position position="245"/>
    </location>
</feature>
<evidence type="ECO:0000256" key="2">
    <source>
        <dbReference type="ARBA" id="ARBA00022723"/>
    </source>
</evidence>
<dbReference type="NCBIfam" id="TIGR00633">
    <property type="entry name" value="xth"/>
    <property type="match status" value="1"/>
</dbReference>
<feature type="binding site" evidence="6">
    <location>
        <position position="148"/>
    </location>
    <ligand>
        <name>Mg(2+)</name>
        <dbReference type="ChEBI" id="CHEBI:18420"/>
        <label>1</label>
    </ligand>
</feature>
<reference evidence="9 10" key="1">
    <citation type="submission" date="2016-10" db="EMBL/GenBank/DDBJ databases">
        <authorList>
            <person name="de Groot N.N."/>
        </authorList>
    </citation>
    <scope>NUCLEOTIDE SEQUENCE [LARGE SCALE GENOMIC DNA]</scope>
    <source>
        <strain evidence="9 10">DSM 15269</strain>
    </source>
</reference>
<dbReference type="FunFam" id="3.60.10.10:FF:000026">
    <property type="entry name" value="Exodeoxyribonuclease III"/>
    <property type="match status" value="1"/>
</dbReference>
<dbReference type="NCBIfam" id="TIGR00195">
    <property type="entry name" value="exoDNase_III"/>
    <property type="match status" value="1"/>
</dbReference>
<keyword evidence="3" id="KW-0378">Hydrolase</keyword>
<feature type="site" description="Interaction with DNA substrate" evidence="7">
    <location>
        <position position="245"/>
    </location>
</feature>
<dbReference type="PROSITE" id="PS00726">
    <property type="entry name" value="AP_NUCLEASE_F1_1"/>
    <property type="match status" value="1"/>
</dbReference>
<evidence type="ECO:0000256" key="5">
    <source>
        <dbReference type="PIRSR" id="PIRSR604808-1"/>
    </source>
</evidence>
<dbReference type="SUPFAM" id="SSF56219">
    <property type="entry name" value="DNase I-like"/>
    <property type="match status" value="1"/>
</dbReference>
<feature type="binding site" evidence="6">
    <location>
        <position position="244"/>
    </location>
    <ligand>
        <name>Mg(2+)</name>
        <dbReference type="ChEBI" id="CHEBI:18420"/>
        <label>1</label>
    </ligand>
</feature>
<evidence type="ECO:0000256" key="7">
    <source>
        <dbReference type="PIRSR" id="PIRSR604808-3"/>
    </source>
</evidence>
<feature type="site" description="Transition state stabilizer" evidence="7">
    <location>
        <position position="150"/>
    </location>
</feature>
<keyword evidence="2 6" id="KW-0479">Metal-binding</keyword>
<dbReference type="InterPro" id="IPR036691">
    <property type="entry name" value="Endo/exonu/phosph_ase_sf"/>
</dbReference>
<dbReference type="GO" id="GO:0008081">
    <property type="term" value="F:phosphoric diester hydrolase activity"/>
    <property type="evidence" value="ECO:0007669"/>
    <property type="project" value="TreeGrafter"/>
</dbReference>
<dbReference type="RefSeq" id="WP_092062544.1">
    <property type="nucleotide sequence ID" value="NZ_FNIN01000001.1"/>
</dbReference>
<feature type="binding site" evidence="6">
    <location>
        <position position="35"/>
    </location>
    <ligand>
        <name>Mg(2+)</name>
        <dbReference type="ChEBI" id="CHEBI:18420"/>
        <label>1</label>
    </ligand>
</feature>
<feature type="binding site" evidence="6">
    <location>
        <position position="150"/>
    </location>
    <ligand>
        <name>Mg(2+)</name>
        <dbReference type="ChEBI" id="CHEBI:18420"/>
        <label>1</label>
    </ligand>
</feature>
<sequence>MILYSWNVNGFRAILKKGFWDWFYKRKADIVCLQETKVHPDQLSLEEKKPKDYYAIWNPSKIKKGYSGVVCFCKKEPCAYFLGFPDEAFKGEGRLITLEYDNFYLLNIYFPNGQMSEDRLKFKLGYYEHFLKYCEELRKSKPIIACGDFNTAHREIDLKNPKQNEKRSGFLPVERKWLDRFVESGYVDTFRLFVQEGGHYTWWDYRFKARERNAGWRIDYFFVSMELKDKVKRAWIESDVYGSDHCPIGLELEI</sequence>
<proteinExistence type="inferred from homology"/>
<dbReference type="Pfam" id="PF03372">
    <property type="entry name" value="Exo_endo_phos"/>
    <property type="match status" value="1"/>
</dbReference>
<keyword evidence="6" id="KW-0464">Manganese</keyword>
<name>A0A1H0AES0_9BACT</name>
<comment type="similarity">
    <text evidence="1">Belongs to the DNA repair enzymes AP/ExoA family.</text>
</comment>
<dbReference type="InterPro" id="IPR004808">
    <property type="entry name" value="AP_endonuc_1"/>
</dbReference>
<dbReference type="OrthoDB" id="9803914at2"/>
<evidence type="ECO:0000313" key="9">
    <source>
        <dbReference type="EMBL" id="SDN32029.1"/>
    </source>
</evidence>
<dbReference type="Gene3D" id="3.60.10.10">
    <property type="entry name" value="Endonuclease/exonuclease/phosphatase"/>
    <property type="match status" value="1"/>
</dbReference>
<gene>
    <name evidence="9" type="ORF">SAMN04488516_101387</name>
</gene>
<feature type="active site" evidence="5">
    <location>
        <position position="109"/>
    </location>
</feature>
<dbReference type="GO" id="GO:0003677">
    <property type="term" value="F:DNA binding"/>
    <property type="evidence" value="ECO:0007669"/>
    <property type="project" value="InterPro"/>
</dbReference>
<feature type="active site" description="Proton donor/acceptor" evidence="5">
    <location>
        <position position="148"/>
    </location>
</feature>
<dbReference type="GO" id="GO:0046872">
    <property type="term" value="F:metal ion binding"/>
    <property type="evidence" value="ECO:0007669"/>
    <property type="project" value="UniProtKB-KW"/>
</dbReference>
<feature type="site" description="Important for catalytic activity" evidence="7">
    <location>
        <position position="219"/>
    </location>
</feature>
<dbReference type="EMBL" id="FNIN01000001">
    <property type="protein sequence ID" value="SDN32029.1"/>
    <property type="molecule type" value="Genomic_DNA"/>
</dbReference>